<evidence type="ECO:0000313" key="1">
    <source>
        <dbReference type="EMBL" id="GAA0354989.1"/>
    </source>
</evidence>
<dbReference type="PANTHER" id="PTHR48098">
    <property type="entry name" value="ENTEROCHELIN ESTERASE-RELATED"/>
    <property type="match status" value="1"/>
</dbReference>
<organism evidence="1 2">
    <name type="scientific">Alkalibacterium iburiense</name>
    <dbReference type="NCBI Taxonomy" id="290589"/>
    <lineage>
        <taxon>Bacteria</taxon>
        <taxon>Bacillati</taxon>
        <taxon>Bacillota</taxon>
        <taxon>Bacilli</taxon>
        <taxon>Lactobacillales</taxon>
        <taxon>Carnobacteriaceae</taxon>
        <taxon>Alkalibacterium</taxon>
    </lineage>
</organism>
<comment type="caution">
    <text evidence="1">The sequence shown here is derived from an EMBL/GenBank/DDBJ whole genome shotgun (WGS) entry which is preliminary data.</text>
</comment>
<dbReference type="Gene3D" id="3.40.50.1820">
    <property type="entry name" value="alpha/beta hydrolase"/>
    <property type="match status" value="1"/>
</dbReference>
<dbReference type="GO" id="GO:0016787">
    <property type="term" value="F:hydrolase activity"/>
    <property type="evidence" value="ECO:0007669"/>
    <property type="project" value="UniProtKB-KW"/>
</dbReference>
<gene>
    <name evidence="1" type="ORF">GCM10008932_04970</name>
</gene>
<dbReference type="SUPFAM" id="SSF53474">
    <property type="entry name" value="alpha/beta-Hydrolases"/>
    <property type="match status" value="1"/>
</dbReference>
<keyword evidence="1" id="KW-0378">Hydrolase</keyword>
<keyword evidence="2" id="KW-1185">Reference proteome</keyword>
<dbReference type="InterPro" id="IPR050583">
    <property type="entry name" value="Mycobacterial_A85_antigen"/>
</dbReference>
<name>A0ABN0X4L2_9LACT</name>
<accession>A0ABN0X4L2</accession>
<dbReference type="InterPro" id="IPR000801">
    <property type="entry name" value="Esterase-like"/>
</dbReference>
<dbReference type="PANTHER" id="PTHR48098:SF1">
    <property type="entry name" value="DIACYLGLYCEROL ACYLTRANSFERASE_MYCOLYLTRANSFERASE AG85A"/>
    <property type="match status" value="1"/>
</dbReference>
<dbReference type="EMBL" id="BAAACW010000030">
    <property type="protein sequence ID" value="GAA0354989.1"/>
    <property type="molecule type" value="Genomic_DNA"/>
</dbReference>
<dbReference type="Pfam" id="PF00756">
    <property type="entry name" value="Esterase"/>
    <property type="match status" value="1"/>
</dbReference>
<protein>
    <submittedName>
        <fullName evidence="1">Alpha/beta hydrolase-fold protein</fullName>
    </submittedName>
</protein>
<dbReference type="Proteomes" id="UP001501166">
    <property type="component" value="Unassembled WGS sequence"/>
</dbReference>
<dbReference type="InterPro" id="IPR029058">
    <property type="entry name" value="AB_hydrolase_fold"/>
</dbReference>
<reference evidence="1 2" key="1">
    <citation type="journal article" date="2019" name="Int. J. Syst. Evol. Microbiol.">
        <title>The Global Catalogue of Microorganisms (GCM) 10K type strain sequencing project: providing services to taxonomists for standard genome sequencing and annotation.</title>
        <authorList>
            <consortium name="The Broad Institute Genomics Platform"/>
            <consortium name="The Broad Institute Genome Sequencing Center for Infectious Disease"/>
            <person name="Wu L."/>
            <person name="Ma J."/>
        </authorList>
    </citation>
    <scope>NUCLEOTIDE SEQUENCE [LARGE SCALE GENOMIC DNA]</scope>
    <source>
        <strain evidence="1 2">JCM 12662</strain>
    </source>
</reference>
<dbReference type="RefSeq" id="WP_343753675.1">
    <property type="nucleotide sequence ID" value="NZ_BAAACW010000030.1"/>
</dbReference>
<proteinExistence type="predicted"/>
<evidence type="ECO:0000313" key="2">
    <source>
        <dbReference type="Proteomes" id="UP001501166"/>
    </source>
</evidence>
<sequence length="262" mass="30444">MAVITASFISEELMRKVTFSAIIPSQTKSFYDPETKVEQESKPLKTLYLLHGWNGDHEDWIQKTSIIELADQYNLAIIMPSGENSFYVDHPSEDNYGKFIGEELVKETRHLFPLSHKREDTFIGGLSMGGYGALRNGFYYDETFSKILALSSRILQREEPFHDLTEDNPINKRFWHLLSSQSFKDLKADMDVYHLIGQSKTKPELFLTCGTEDHLYEENRALHQWLKKKEIPHQYIEKPGGHTWPFWADAMVDAIPWLLDIN</sequence>